<dbReference type="RefSeq" id="WP_220370292.1">
    <property type="nucleotide sequence ID" value="NZ_JAEUAO010000001.1"/>
</dbReference>
<accession>A0ABS7H7G1</accession>
<protein>
    <submittedName>
        <fullName evidence="1">Uncharacterized protein</fullName>
    </submittedName>
</protein>
<dbReference type="EMBL" id="JAEUAO010000001">
    <property type="protein sequence ID" value="MBW9062218.1"/>
    <property type="molecule type" value="Genomic_DNA"/>
</dbReference>
<evidence type="ECO:0000313" key="2">
    <source>
        <dbReference type="Proteomes" id="UP000757604"/>
    </source>
</evidence>
<evidence type="ECO:0000313" key="1">
    <source>
        <dbReference type="EMBL" id="MBW9062218.1"/>
    </source>
</evidence>
<reference evidence="1 2" key="1">
    <citation type="journal article" date="2021" name="MBio">
        <title>Poor Competitiveness of Bradyrhizobium in Pigeon Pea Root Colonization in Indian Soils.</title>
        <authorList>
            <person name="Chalasani D."/>
            <person name="Basu A."/>
            <person name="Pullabhotla S.V.S.R.N."/>
            <person name="Jorrin B."/>
            <person name="Neal A.L."/>
            <person name="Poole P.S."/>
            <person name="Podile A.R."/>
            <person name="Tkacz A."/>
        </authorList>
    </citation>
    <scope>NUCLEOTIDE SEQUENCE [LARGE SCALE GENOMIC DNA]</scope>
    <source>
        <strain evidence="1 2">HU44</strain>
    </source>
</reference>
<sequence length="140" mass="15991">MPASSLDQHRAALPQRAIEMFGLPGDICPDAVCRRNGRCRSCAPQGPACLALLGPEERAFYKRLLIFAQDFDRELPSLVTSYCRFADDPFLMLVGEVVRRARPRGHWLHRSLPLWYRHATGRPRPVLSLQAAMKAPRRYY</sequence>
<keyword evidence="2" id="KW-1185">Reference proteome</keyword>
<comment type="caution">
    <text evidence="1">The sequence shown here is derived from an EMBL/GenBank/DDBJ whole genome shotgun (WGS) entry which is preliminary data.</text>
</comment>
<proteinExistence type="predicted"/>
<dbReference type="Proteomes" id="UP000757604">
    <property type="component" value="Unassembled WGS sequence"/>
</dbReference>
<name>A0ABS7H7G1_9HYPH</name>
<organism evidence="1 2">
    <name type="scientific">Rhizobium herbae</name>
    <dbReference type="NCBI Taxonomy" id="508661"/>
    <lineage>
        <taxon>Bacteria</taxon>
        <taxon>Pseudomonadati</taxon>
        <taxon>Pseudomonadota</taxon>
        <taxon>Alphaproteobacteria</taxon>
        <taxon>Hyphomicrobiales</taxon>
        <taxon>Rhizobiaceae</taxon>
        <taxon>Rhizobium/Agrobacterium group</taxon>
        <taxon>Rhizobium</taxon>
    </lineage>
</organism>
<gene>
    <name evidence="1" type="ORF">JNB71_02705</name>
</gene>